<dbReference type="RefSeq" id="WP_135551060.1">
    <property type="nucleotide sequence ID" value="NZ_SPQQ01000010.1"/>
</dbReference>
<dbReference type="Proteomes" id="UP000298460">
    <property type="component" value="Unassembled WGS sequence"/>
</dbReference>
<feature type="transmembrane region" description="Helical" evidence="1">
    <location>
        <begin position="77"/>
        <end position="97"/>
    </location>
</feature>
<keyword evidence="3" id="KW-1185">Reference proteome</keyword>
<dbReference type="EMBL" id="SPQQ01000010">
    <property type="protein sequence ID" value="TGE35997.1"/>
    <property type="molecule type" value="Genomic_DNA"/>
</dbReference>
<reference evidence="2 3" key="1">
    <citation type="submission" date="2019-03" db="EMBL/GenBank/DDBJ databases">
        <title>Draft Genome Sequence of Desulfosporosinus fructosivorans Strain 63.6F, Isolated from Marine Sediment in the Baltic Sea.</title>
        <authorList>
            <person name="Hausmann B."/>
            <person name="Vandieken V."/>
            <person name="Pjevac P."/>
            <person name="Schreck K."/>
            <person name="Herbold C.W."/>
            <person name="Loy A."/>
        </authorList>
    </citation>
    <scope>NUCLEOTIDE SEQUENCE [LARGE SCALE GENOMIC DNA]</scope>
    <source>
        <strain evidence="2 3">63.6F</strain>
    </source>
</reference>
<name>A0A4Z0R1X0_9FIRM</name>
<dbReference type="OrthoDB" id="1798447at2"/>
<keyword evidence="1" id="KW-0472">Membrane</keyword>
<evidence type="ECO:0000313" key="3">
    <source>
        <dbReference type="Proteomes" id="UP000298460"/>
    </source>
</evidence>
<gene>
    <name evidence="2" type="ORF">E4K67_23080</name>
</gene>
<dbReference type="AlphaFoldDB" id="A0A4Z0R1X0"/>
<organism evidence="2 3">
    <name type="scientific">Desulfosporosinus fructosivorans</name>
    <dbReference type="NCBI Taxonomy" id="2018669"/>
    <lineage>
        <taxon>Bacteria</taxon>
        <taxon>Bacillati</taxon>
        <taxon>Bacillota</taxon>
        <taxon>Clostridia</taxon>
        <taxon>Eubacteriales</taxon>
        <taxon>Desulfitobacteriaceae</taxon>
        <taxon>Desulfosporosinus</taxon>
    </lineage>
</organism>
<evidence type="ECO:0000313" key="2">
    <source>
        <dbReference type="EMBL" id="TGE35997.1"/>
    </source>
</evidence>
<evidence type="ECO:0000256" key="1">
    <source>
        <dbReference type="SAM" id="Phobius"/>
    </source>
</evidence>
<comment type="caution">
    <text evidence="2">The sequence shown here is derived from an EMBL/GenBank/DDBJ whole genome shotgun (WGS) entry which is preliminary data.</text>
</comment>
<accession>A0A4Z0R1X0</accession>
<keyword evidence="1" id="KW-0812">Transmembrane</keyword>
<keyword evidence="1" id="KW-1133">Transmembrane helix</keyword>
<proteinExistence type="predicted"/>
<sequence length="100" mass="11565">MKETNVWLSPKELQDMLQGSLQWIDVATRVTTAKNGIRKLGETIYEKESTSMQTMQPTDYLPMEKSKPYKQLEGQPVIWLLGSVGLLTLSSWFYYVLFTK</sequence>
<protein>
    <submittedName>
        <fullName evidence="2">Uncharacterized protein</fullName>
    </submittedName>
</protein>